<dbReference type="PROSITE" id="PS00197">
    <property type="entry name" value="2FE2S_FER_1"/>
    <property type="match status" value="1"/>
</dbReference>
<protein>
    <recommendedName>
        <fullName evidence="6">2Fe-2S ferredoxin-type domain-containing protein</fullName>
    </recommendedName>
</protein>
<keyword evidence="1" id="KW-0001">2Fe-2S</keyword>
<dbReference type="PANTHER" id="PTHR44379">
    <property type="entry name" value="OXIDOREDUCTASE WITH IRON-SULFUR SUBUNIT"/>
    <property type="match status" value="1"/>
</dbReference>
<dbReference type="CDD" id="cd00207">
    <property type="entry name" value="fer2"/>
    <property type="match status" value="1"/>
</dbReference>
<evidence type="ECO:0000256" key="4">
    <source>
        <dbReference type="ARBA" id="ARBA00023004"/>
    </source>
</evidence>
<name>A0A382IHA9_9ZZZZ</name>
<evidence type="ECO:0000256" key="5">
    <source>
        <dbReference type="ARBA" id="ARBA00023014"/>
    </source>
</evidence>
<dbReference type="Gene3D" id="3.10.20.30">
    <property type="match status" value="1"/>
</dbReference>
<dbReference type="GO" id="GO:0046872">
    <property type="term" value="F:metal ion binding"/>
    <property type="evidence" value="ECO:0007669"/>
    <property type="project" value="UniProtKB-KW"/>
</dbReference>
<evidence type="ECO:0000256" key="3">
    <source>
        <dbReference type="ARBA" id="ARBA00023002"/>
    </source>
</evidence>
<dbReference type="AlphaFoldDB" id="A0A382IHA9"/>
<dbReference type="InterPro" id="IPR036884">
    <property type="entry name" value="2Fe-2S-bd_dom_sf"/>
</dbReference>
<evidence type="ECO:0000256" key="1">
    <source>
        <dbReference type="ARBA" id="ARBA00022714"/>
    </source>
</evidence>
<dbReference type="InterPro" id="IPR002888">
    <property type="entry name" value="2Fe-2S-bd"/>
</dbReference>
<dbReference type="EMBL" id="UINC01066891">
    <property type="protein sequence ID" value="SVB98031.1"/>
    <property type="molecule type" value="Genomic_DNA"/>
</dbReference>
<dbReference type="SUPFAM" id="SSF54292">
    <property type="entry name" value="2Fe-2S ferredoxin-like"/>
    <property type="match status" value="1"/>
</dbReference>
<evidence type="ECO:0000256" key="2">
    <source>
        <dbReference type="ARBA" id="ARBA00022723"/>
    </source>
</evidence>
<keyword evidence="3" id="KW-0560">Oxidoreductase</keyword>
<dbReference type="InterPro" id="IPR001041">
    <property type="entry name" value="2Fe-2S_ferredoxin-type"/>
</dbReference>
<accession>A0A382IHA9</accession>
<feature type="domain" description="2Fe-2S ferredoxin-type" evidence="6">
    <location>
        <begin position="13"/>
        <end position="89"/>
    </location>
</feature>
<dbReference type="Pfam" id="PF01799">
    <property type="entry name" value="Fer2_2"/>
    <property type="match status" value="1"/>
</dbReference>
<dbReference type="InterPro" id="IPR012675">
    <property type="entry name" value="Beta-grasp_dom_sf"/>
</dbReference>
<dbReference type="FunFam" id="1.10.150.120:FF:000003">
    <property type="entry name" value="Carbon monoxide dehydrogenase, small subunit"/>
    <property type="match status" value="1"/>
</dbReference>
<dbReference type="InterPro" id="IPR051452">
    <property type="entry name" value="Diverse_Oxidoreductases"/>
</dbReference>
<proteinExistence type="predicted"/>
<dbReference type="SUPFAM" id="SSF47741">
    <property type="entry name" value="CO dehydrogenase ISP C-domain like"/>
    <property type="match status" value="1"/>
</dbReference>
<dbReference type="PANTHER" id="PTHR44379:SF5">
    <property type="entry name" value="OXIDOREDUCTASE WITH IRON-SULFUR SUBUNIT"/>
    <property type="match status" value="1"/>
</dbReference>
<organism evidence="7">
    <name type="scientific">marine metagenome</name>
    <dbReference type="NCBI Taxonomy" id="408172"/>
    <lineage>
        <taxon>unclassified sequences</taxon>
        <taxon>metagenomes</taxon>
        <taxon>ecological metagenomes</taxon>
    </lineage>
</organism>
<keyword evidence="5" id="KW-0411">Iron-sulfur</keyword>
<evidence type="ECO:0000259" key="6">
    <source>
        <dbReference type="PROSITE" id="PS51085"/>
    </source>
</evidence>
<dbReference type="Gene3D" id="1.10.150.120">
    <property type="entry name" value="[2Fe-2S]-binding domain"/>
    <property type="match status" value="1"/>
</dbReference>
<dbReference type="Pfam" id="PF00111">
    <property type="entry name" value="Fer2"/>
    <property type="match status" value="1"/>
</dbReference>
<dbReference type="InterPro" id="IPR006058">
    <property type="entry name" value="2Fe2S_fd_BS"/>
</dbReference>
<gene>
    <name evidence="7" type="ORF">METZ01_LOCUS250885</name>
</gene>
<reference evidence="7" key="1">
    <citation type="submission" date="2018-05" db="EMBL/GenBank/DDBJ databases">
        <authorList>
            <person name="Lanie J.A."/>
            <person name="Ng W.-L."/>
            <person name="Kazmierczak K.M."/>
            <person name="Andrzejewski T.M."/>
            <person name="Davidsen T.M."/>
            <person name="Wayne K.J."/>
            <person name="Tettelin H."/>
            <person name="Glass J.I."/>
            <person name="Rusch D."/>
            <person name="Podicherti R."/>
            <person name="Tsui H.-C.T."/>
            <person name="Winkler M.E."/>
        </authorList>
    </citation>
    <scope>NUCLEOTIDE SEQUENCE</scope>
</reference>
<dbReference type="InterPro" id="IPR036010">
    <property type="entry name" value="2Fe-2S_ferredoxin-like_sf"/>
</dbReference>
<dbReference type="GO" id="GO:0051537">
    <property type="term" value="F:2 iron, 2 sulfur cluster binding"/>
    <property type="evidence" value="ECO:0007669"/>
    <property type="project" value="UniProtKB-KW"/>
</dbReference>
<keyword evidence="4" id="KW-0408">Iron</keyword>
<dbReference type="PROSITE" id="PS51085">
    <property type="entry name" value="2FE2S_FER_2"/>
    <property type="match status" value="1"/>
</dbReference>
<evidence type="ECO:0000313" key="7">
    <source>
        <dbReference type="EMBL" id="SVB98031.1"/>
    </source>
</evidence>
<dbReference type="GO" id="GO:0016491">
    <property type="term" value="F:oxidoreductase activity"/>
    <property type="evidence" value="ECO:0007669"/>
    <property type="project" value="UniProtKB-KW"/>
</dbReference>
<keyword evidence="2" id="KW-0479">Metal-binding</keyword>
<sequence length="172" mass="18712">MEVDMKELLEESVLLQCRVNDKTCEEFIHPTTSLLDFLREELGLTGTHMGCMTGHCGACTVMIDGHIAKSCITLAASVQRKKVTTIEGLGDPDDLHPIQSAFCEEAGFQCAYCSPGMVLSTVELLAENPDPSDEEIRDALAGNLCRCTGYQSIVRAVRTAAAKQSSEQELQQ</sequence>